<dbReference type="InterPro" id="IPR018108">
    <property type="entry name" value="MCP_transmembrane"/>
</dbReference>
<accession>A0A1X2HFF8</accession>
<keyword evidence="6" id="KW-1133">Transmembrane helix</keyword>
<comment type="subcellular location">
    <subcellularLocation>
        <location evidence="1">Membrane</location>
        <topology evidence="1">Multi-pass membrane protein</topology>
    </subcellularLocation>
</comment>
<dbReference type="InterPro" id="IPR044712">
    <property type="entry name" value="SLC25A32-like"/>
</dbReference>
<dbReference type="Gene3D" id="1.50.40.10">
    <property type="entry name" value="Mitochondrial carrier domain"/>
    <property type="match status" value="1"/>
</dbReference>
<dbReference type="OrthoDB" id="77989at2759"/>
<keyword evidence="7 8" id="KW-0472">Membrane</keyword>
<evidence type="ECO:0000256" key="3">
    <source>
        <dbReference type="ARBA" id="ARBA00022448"/>
    </source>
</evidence>
<dbReference type="InterPro" id="IPR023395">
    <property type="entry name" value="MCP_dom_sf"/>
</dbReference>
<comment type="similarity">
    <text evidence="2 9">Belongs to the mitochondrial carrier (TC 2.A.29) family.</text>
</comment>
<keyword evidence="3 9" id="KW-0813">Transport</keyword>
<dbReference type="InParanoid" id="A0A1X2HFF8"/>
<evidence type="ECO:0000256" key="1">
    <source>
        <dbReference type="ARBA" id="ARBA00004141"/>
    </source>
</evidence>
<organism evidence="10 11">
    <name type="scientific">Syncephalastrum racemosum</name>
    <name type="common">Filamentous fungus</name>
    <dbReference type="NCBI Taxonomy" id="13706"/>
    <lineage>
        <taxon>Eukaryota</taxon>
        <taxon>Fungi</taxon>
        <taxon>Fungi incertae sedis</taxon>
        <taxon>Mucoromycota</taxon>
        <taxon>Mucoromycotina</taxon>
        <taxon>Mucoromycetes</taxon>
        <taxon>Mucorales</taxon>
        <taxon>Syncephalastraceae</taxon>
        <taxon>Syncephalastrum</taxon>
    </lineage>
</organism>
<dbReference type="STRING" id="13706.A0A1X2HFF8"/>
<comment type="caution">
    <text evidence="10">The sequence shown here is derived from an EMBL/GenBank/DDBJ whole genome shotgun (WGS) entry which is preliminary data.</text>
</comment>
<dbReference type="Proteomes" id="UP000242180">
    <property type="component" value="Unassembled WGS sequence"/>
</dbReference>
<keyword evidence="5" id="KW-0677">Repeat</keyword>
<dbReference type="EMBL" id="MCGN01000004">
    <property type="protein sequence ID" value="ORY97657.1"/>
    <property type="molecule type" value="Genomic_DNA"/>
</dbReference>
<evidence type="ECO:0000256" key="2">
    <source>
        <dbReference type="ARBA" id="ARBA00006375"/>
    </source>
</evidence>
<protein>
    <submittedName>
        <fullName evidence="10">Mitochondrial carrier domain-containing protein</fullName>
    </submittedName>
</protein>
<evidence type="ECO:0000313" key="10">
    <source>
        <dbReference type="EMBL" id="ORY97657.1"/>
    </source>
</evidence>
<dbReference type="GO" id="GO:0016020">
    <property type="term" value="C:membrane"/>
    <property type="evidence" value="ECO:0007669"/>
    <property type="project" value="UniProtKB-SubCell"/>
</dbReference>
<evidence type="ECO:0000256" key="9">
    <source>
        <dbReference type="RuleBase" id="RU000488"/>
    </source>
</evidence>
<feature type="repeat" description="Solcar" evidence="8">
    <location>
        <begin position="201"/>
        <end position="287"/>
    </location>
</feature>
<dbReference type="PROSITE" id="PS50920">
    <property type="entry name" value="SOLCAR"/>
    <property type="match status" value="1"/>
</dbReference>
<dbReference type="SUPFAM" id="SSF103506">
    <property type="entry name" value="Mitochondrial carrier"/>
    <property type="match status" value="1"/>
</dbReference>
<evidence type="ECO:0000256" key="7">
    <source>
        <dbReference type="ARBA" id="ARBA00023136"/>
    </source>
</evidence>
<dbReference type="AlphaFoldDB" id="A0A1X2HFF8"/>
<evidence type="ECO:0000256" key="6">
    <source>
        <dbReference type="ARBA" id="ARBA00022989"/>
    </source>
</evidence>
<evidence type="ECO:0000256" key="4">
    <source>
        <dbReference type="ARBA" id="ARBA00022692"/>
    </source>
</evidence>
<sequence length="422" mass="46724">MATGPDNPFASAPPGLRPYYVPGLNSPNYSSLPTPSPYYATEEVDLIDSRVAARELINYAVLKYITTAVSCPFEVSRTLLQVQYTPSEEAGTATMGYDDPEFKQKVQLDGSGYVLRTSVYDDATRPPYQIPIVSEGVWQTIGRLMKQPHEGWRSLFKGQYTNWLYEISHLFLQPTLEGSLNDAFNLYDDTIPLVHLDHAGPNLATLVGSHAIVGALLSPLELVRTRLVVQSSSPLHRKYKGPLHCLRTIYAEEGGLAGLYPHLGTTLLYHSISPLLQNVTPLIIDRVLGISPNDSPFTYSLAELAFNMLEVIVTLPLDTIRKRLHCQIRSRVPSTKRFATVVPLRPVPYTGLSDAVYSIIKEEGVPPHKNKGKKKAKDSATALGLRGLYQGFSMQCTANVILFLLHAINGVDGMFSTFWLYA</sequence>
<name>A0A1X2HFF8_SYNRA</name>
<gene>
    <name evidence="10" type="ORF">BCR43DRAFT_530704</name>
</gene>
<keyword evidence="11" id="KW-1185">Reference proteome</keyword>
<evidence type="ECO:0000256" key="8">
    <source>
        <dbReference type="PROSITE-ProRule" id="PRU00282"/>
    </source>
</evidence>
<reference evidence="10 11" key="1">
    <citation type="submission" date="2016-07" db="EMBL/GenBank/DDBJ databases">
        <title>Pervasive Adenine N6-methylation of Active Genes in Fungi.</title>
        <authorList>
            <consortium name="DOE Joint Genome Institute"/>
            <person name="Mondo S.J."/>
            <person name="Dannebaum R.O."/>
            <person name="Kuo R.C."/>
            <person name="Labutti K."/>
            <person name="Haridas S."/>
            <person name="Kuo A."/>
            <person name="Salamov A."/>
            <person name="Ahrendt S.R."/>
            <person name="Lipzen A."/>
            <person name="Sullivan W."/>
            <person name="Andreopoulos W.B."/>
            <person name="Clum A."/>
            <person name="Lindquist E."/>
            <person name="Daum C."/>
            <person name="Ramamoorthy G.K."/>
            <person name="Gryganskyi A."/>
            <person name="Culley D."/>
            <person name="Magnuson J.K."/>
            <person name="James T.Y."/>
            <person name="O'Malley M.A."/>
            <person name="Stajich J.E."/>
            <person name="Spatafora J.W."/>
            <person name="Visel A."/>
            <person name="Grigoriev I.V."/>
        </authorList>
    </citation>
    <scope>NUCLEOTIDE SEQUENCE [LARGE SCALE GENOMIC DNA]</scope>
    <source>
        <strain evidence="10 11">NRRL 2496</strain>
    </source>
</reference>
<dbReference type="GO" id="GO:0055085">
    <property type="term" value="P:transmembrane transport"/>
    <property type="evidence" value="ECO:0007669"/>
    <property type="project" value="InterPro"/>
</dbReference>
<evidence type="ECO:0000313" key="11">
    <source>
        <dbReference type="Proteomes" id="UP000242180"/>
    </source>
</evidence>
<dbReference type="PANTHER" id="PTHR45683">
    <property type="entry name" value="MITOCHONDRIAL NICOTINAMIDE ADENINE DINUCLEOTIDE TRANSPORTER 1-RELATED-RELATED"/>
    <property type="match status" value="1"/>
</dbReference>
<proteinExistence type="inferred from homology"/>
<dbReference type="Pfam" id="PF00153">
    <property type="entry name" value="Mito_carr"/>
    <property type="match status" value="1"/>
</dbReference>
<dbReference type="FunCoup" id="A0A1X2HFF8">
    <property type="interactions" value="41"/>
</dbReference>
<evidence type="ECO:0000256" key="5">
    <source>
        <dbReference type="ARBA" id="ARBA00022737"/>
    </source>
</evidence>
<dbReference type="GO" id="GO:0006862">
    <property type="term" value="P:nucleotide transport"/>
    <property type="evidence" value="ECO:0007669"/>
    <property type="project" value="InterPro"/>
</dbReference>
<dbReference type="OMA" id="QCTANVI"/>
<keyword evidence="4 8" id="KW-0812">Transmembrane</keyword>